<gene>
    <name evidence="2" type="ORF">IMSHALPRED_010686</name>
</gene>
<protein>
    <submittedName>
        <fullName evidence="2">Uncharacterized protein</fullName>
    </submittedName>
</protein>
<name>A0A8H3EXF2_9LECA</name>
<dbReference type="EMBL" id="CAJPDT010000009">
    <property type="protein sequence ID" value="CAF9912043.1"/>
    <property type="molecule type" value="Genomic_DNA"/>
</dbReference>
<keyword evidence="3" id="KW-1185">Reference proteome</keyword>
<comment type="caution">
    <text evidence="2">The sequence shown here is derived from an EMBL/GenBank/DDBJ whole genome shotgun (WGS) entry which is preliminary data.</text>
</comment>
<organism evidence="2 3">
    <name type="scientific">Imshaugia aleurites</name>
    <dbReference type="NCBI Taxonomy" id="172621"/>
    <lineage>
        <taxon>Eukaryota</taxon>
        <taxon>Fungi</taxon>
        <taxon>Dikarya</taxon>
        <taxon>Ascomycota</taxon>
        <taxon>Pezizomycotina</taxon>
        <taxon>Lecanoromycetes</taxon>
        <taxon>OSLEUM clade</taxon>
        <taxon>Lecanoromycetidae</taxon>
        <taxon>Lecanorales</taxon>
        <taxon>Lecanorineae</taxon>
        <taxon>Parmeliaceae</taxon>
        <taxon>Imshaugia</taxon>
    </lineage>
</organism>
<proteinExistence type="predicted"/>
<dbReference type="Proteomes" id="UP000664534">
    <property type="component" value="Unassembled WGS sequence"/>
</dbReference>
<feature type="region of interest" description="Disordered" evidence="1">
    <location>
        <begin position="1"/>
        <end position="20"/>
    </location>
</feature>
<reference evidence="2" key="1">
    <citation type="submission" date="2021-03" db="EMBL/GenBank/DDBJ databases">
        <authorList>
            <person name="Tagirdzhanova G."/>
        </authorList>
    </citation>
    <scope>NUCLEOTIDE SEQUENCE</scope>
</reference>
<sequence length="225" mass="25605">MAIADVLPSTGQSMRRTLREPDSKVVLPTGETTPRYQLSRKVQIPNFPASTEPLPEGIQTEDIIKKWPNHLWGPLLLQIISHWSPKQISKLSGGRLKPNSIVKRVKAARLQAGQTQEQVESPEEGGKNPRKRKRDTDTAPQIRQDGLMVEKLDVESEASRRFRITQMEIEEAVKAKDPNYELRQMARVKKIPGLDRILIDQVFKEREEKMKSMANQGGIELIQVD</sequence>
<evidence type="ECO:0000313" key="2">
    <source>
        <dbReference type="EMBL" id="CAF9912043.1"/>
    </source>
</evidence>
<evidence type="ECO:0000313" key="3">
    <source>
        <dbReference type="Proteomes" id="UP000664534"/>
    </source>
</evidence>
<evidence type="ECO:0000256" key="1">
    <source>
        <dbReference type="SAM" id="MobiDB-lite"/>
    </source>
</evidence>
<dbReference type="OrthoDB" id="5399971at2759"/>
<feature type="region of interest" description="Disordered" evidence="1">
    <location>
        <begin position="108"/>
        <end position="141"/>
    </location>
</feature>
<accession>A0A8H3EXF2</accession>
<dbReference type="AlphaFoldDB" id="A0A8H3EXF2"/>